<dbReference type="EMBL" id="JAEQBW010000002">
    <property type="protein sequence ID" value="MBK6264505.1"/>
    <property type="molecule type" value="Genomic_DNA"/>
</dbReference>
<dbReference type="Proteomes" id="UP000611723">
    <property type="component" value="Unassembled WGS sequence"/>
</dbReference>
<protein>
    <submittedName>
        <fullName evidence="2">YceI family protein</fullName>
    </submittedName>
</protein>
<evidence type="ECO:0000259" key="1">
    <source>
        <dbReference type="SMART" id="SM00867"/>
    </source>
</evidence>
<name>A0A935C6Q5_9BACT</name>
<dbReference type="SUPFAM" id="SSF101874">
    <property type="entry name" value="YceI-like"/>
    <property type="match status" value="1"/>
</dbReference>
<keyword evidence="3" id="KW-1185">Reference proteome</keyword>
<accession>A0A935C6Q5</accession>
<proteinExistence type="predicted"/>
<dbReference type="Pfam" id="PF04264">
    <property type="entry name" value="YceI"/>
    <property type="match status" value="1"/>
</dbReference>
<dbReference type="InterPro" id="IPR036761">
    <property type="entry name" value="TTHA0802/YceI-like_sf"/>
</dbReference>
<evidence type="ECO:0000313" key="3">
    <source>
        <dbReference type="Proteomes" id="UP000611723"/>
    </source>
</evidence>
<feature type="domain" description="Lipid/polyisoprenoid-binding YceI-like" evidence="1">
    <location>
        <begin position="5"/>
        <end position="173"/>
    </location>
</feature>
<evidence type="ECO:0000313" key="2">
    <source>
        <dbReference type="EMBL" id="MBK6264505.1"/>
    </source>
</evidence>
<comment type="caution">
    <text evidence="2">The sequence shown here is derived from an EMBL/GenBank/DDBJ whole genome shotgun (WGS) entry which is preliminary data.</text>
</comment>
<gene>
    <name evidence="2" type="ORF">JKA74_05600</name>
</gene>
<reference evidence="2" key="1">
    <citation type="submission" date="2021-01" db="EMBL/GenBank/DDBJ databases">
        <title>Marivirga aurantiaca sp. nov., isolated from intertidal surface sediments.</title>
        <authorList>
            <person name="Zhang M."/>
        </authorList>
    </citation>
    <scope>NUCLEOTIDE SEQUENCE</scope>
    <source>
        <strain evidence="2">S37H4</strain>
    </source>
</reference>
<sequence>MTKTKWNIDPTHSEVQFKVKHLVISTVSGQFSKFEGSLETEGDDFDGASASFQLDVNSVNTNVVDRDTHLKSADFFSAEQFPYIKFSNGKLNKAGDDYKLKGDLTIKDITRPITLDVEYGGSMVDGYGQNKAGFEVNGKINRKEFGLVWNMVTEAGGVVVGDEVKLQLNIQVVKA</sequence>
<dbReference type="SMART" id="SM00867">
    <property type="entry name" value="YceI"/>
    <property type="match status" value="1"/>
</dbReference>
<dbReference type="AlphaFoldDB" id="A0A935C6Q5"/>
<dbReference type="PANTHER" id="PTHR34406">
    <property type="entry name" value="PROTEIN YCEI"/>
    <property type="match status" value="1"/>
</dbReference>
<dbReference type="RefSeq" id="WP_201430197.1">
    <property type="nucleotide sequence ID" value="NZ_JAEQBW010000002.1"/>
</dbReference>
<dbReference type="Gene3D" id="2.40.128.110">
    <property type="entry name" value="Lipid/polyisoprenoid-binding, YceI-like"/>
    <property type="match status" value="1"/>
</dbReference>
<dbReference type="PANTHER" id="PTHR34406:SF1">
    <property type="entry name" value="PROTEIN YCEI"/>
    <property type="match status" value="1"/>
</dbReference>
<dbReference type="InterPro" id="IPR007372">
    <property type="entry name" value="Lipid/polyisoprenoid-bd_YceI"/>
</dbReference>
<organism evidence="2 3">
    <name type="scientific">Marivirga aurantiaca</name>
    <dbReference type="NCBI Taxonomy" id="2802615"/>
    <lineage>
        <taxon>Bacteria</taxon>
        <taxon>Pseudomonadati</taxon>
        <taxon>Bacteroidota</taxon>
        <taxon>Cytophagia</taxon>
        <taxon>Cytophagales</taxon>
        <taxon>Marivirgaceae</taxon>
        <taxon>Marivirga</taxon>
    </lineage>
</organism>